<dbReference type="Gene3D" id="3.10.20.30">
    <property type="match status" value="1"/>
</dbReference>
<reference evidence="4 5" key="1">
    <citation type="submission" date="2016-08" db="EMBL/GenBank/DDBJ databases">
        <authorList>
            <person name="Seilhamer J.J."/>
        </authorList>
    </citation>
    <scope>NUCLEOTIDE SEQUENCE [LARGE SCALE GENOMIC DNA]</scope>
    <source>
        <strain evidence="4 5">CFBP4641</strain>
    </source>
</reference>
<evidence type="ECO:0000313" key="4">
    <source>
        <dbReference type="EMBL" id="PPU82277.1"/>
    </source>
</evidence>
<dbReference type="CDD" id="cd00754">
    <property type="entry name" value="Ubl_MoaD"/>
    <property type="match status" value="1"/>
</dbReference>
<dbReference type="GeneID" id="93880337"/>
<dbReference type="InterPro" id="IPR003749">
    <property type="entry name" value="ThiS/MoaD-like"/>
</dbReference>
<dbReference type="GO" id="GO:1990133">
    <property type="term" value="C:molybdopterin adenylyltransferase complex"/>
    <property type="evidence" value="ECO:0007669"/>
    <property type="project" value="TreeGrafter"/>
</dbReference>
<evidence type="ECO:0000313" key="5">
    <source>
        <dbReference type="Proteomes" id="UP000247346"/>
    </source>
</evidence>
<evidence type="ECO:0000256" key="1">
    <source>
        <dbReference type="ARBA" id="ARBA00022741"/>
    </source>
</evidence>
<evidence type="ECO:0000256" key="2">
    <source>
        <dbReference type="ARBA" id="ARBA00024200"/>
    </source>
</evidence>
<dbReference type="GO" id="GO:0000166">
    <property type="term" value="F:nucleotide binding"/>
    <property type="evidence" value="ECO:0007669"/>
    <property type="project" value="UniProtKB-KW"/>
</dbReference>
<dbReference type="STRING" id="56458.SB85_07615"/>
<dbReference type="RefSeq" id="WP_010341144.1">
    <property type="nucleotide sequence ID" value="NZ_CP132343.1"/>
</dbReference>
<dbReference type="PANTHER" id="PTHR33359:SF1">
    <property type="entry name" value="MOLYBDOPTERIN SYNTHASE SULFUR CARRIER SUBUNIT"/>
    <property type="match status" value="1"/>
</dbReference>
<dbReference type="Pfam" id="PF02597">
    <property type="entry name" value="ThiS"/>
    <property type="match status" value="1"/>
</dbReference>
<dbReference type="UniPathway" id="UPA00344"/>
<dbReference type="SUPFAM" id="SSF54285">
    <property type="entry name" value="MoaD/ThiS"/>
    <property type="match status" value="1"/>
</dbReference>
<comment type="similarity">
    <text evidence="2">Belongs to the MoaD family.</text>
</comment>
<dbReference type="InterPro" id="IPR012675">
    <property type="entry name" value="Beta-grasp_dom_sf"/>
</dbReference>
<organism evidence="4 5">
    <name type="scientific">Xanthomonas sacchari</name>
    <dbReference type="NCBI Taxonomy" id="56458"/>
    <lineage>
        <taxon>Bacteria</taxon>
        <taxon>Pseudomonadati</taxon>
        <taxon>Pseudomonadota</taxon>
        <taxon>Gammaproteobacteria</taxon>
        <taxon>Lysobacterales</taxon>
        <taxon>Lysobacteraceae</taxon>
        <taxon>Xanthomonas</taxon>
    </lineage>
</organism>
<proteinExistence type="inferred from homology"/>
<keyword evidence="1" id="KW-0547">Nucleotide-binding</keyword>
<dbReference type="GO" id="GO:0006777">
    <property type="term" value="P:Mo-molybdopterin cofactor biosynthetic process"/>
    <property type="evidence" value="ECO:0007669"/>
    <property type="project" value="InterPro"/>
</dbReference>
<accession>A0A2P5Z3G6</accession>
<dbReference type="EMBL" id="MDEK01000009">
    <property type="protein sequence ID" value="PPU82277.1"/>
    <property type="molecule type" value="Genomic_DNA"/>
</dbReference>
<dbReference type="OrthoDB" id="9801945at2"/>
<gene>
    <name evidence="4" type="ORF">XsacCFBP4641_11230</name>
</gene>
<dbReference type="PANTHER" id="PTHR33359">
    <property type="entry name" value="MOLYBDOPTERIN SYNTHASE SULFUR CARRIER SUBUNIT"/>
    <property type="match status" value="1"/>
</dbReference>
<comment type="caution">
    <text evidence="4">The sequence shown here is derived from an EMBL/GenBank/DDBJ whole genome shotgun (WGS) entry which is preliminary data.</text>
</comment>
<protein>
    <recommendedName>
        <fullName evidence="3">Molybdopterin synthase sulfur carrier subunit</fullName>
    </recommendedName>
</protein>
<dbReference type="InterPro" id="IPR044672">
    <property type="entry name" value="MOCS2A"/>
</dbReference>
<name>A0A2P5Z3G6_9XANT</name>
<evidence type="ECO:0000256" key="3">
    <source>
        <dbReference type="ARBA" id="ARBA00024247"/>
    </source>
</evidence>
<dbReference type="InterPro" id="IPR016155">
    <property type="entry name" value="Mopterin_synth/thiamin_S_b"/>
</dbReference>
<dbReference type="Proteomes" id="UP000247346">
    <property type="component" value="Unassembled WGS sequence"/>
</dbReference>
<sequence length="81" mass="8899">MSAEVSVLYFASLREAAGLEREQVRTDAPDLRALYAELDARHGLRWPLDRLRVAVDGAFVGWDEAVRDGSEVVFIPPVSGG</sequence>
<dbReference type="AlphaFoldDB" id="A0A2P5Z3G6"/>